<evidence type="ECO:0000313" key="1">
    <source>
        <dbReference type="EMBL" id="KDQ61418.1"/>
    </source>
</evidence>
<protein>
    <submittedName>
        <fullName evidence="1">Uncharacterized protein</fullName>
    </submittedName>
</protein>
<accession>A0A067Q2Z5</accession>
<dbReference type="AlphaFoldDB" id="A0A067Q2Z5"/>
<gene>
    <name evidence="1" type="ORF">JAAARDRAFT_190192</name>
</gene>
<evidence type="ECO:0000313" key="2">
    <source>
        <dbReference type="Proteomes" id="UP000027265"/>
    </source>
</evidence>
<dbReference type="STRING" id="933084.A0A067Q2Z5"/>
<dbReference type="HOGENOM" id="CLU_024199_4_0_1"/>
<dbReference type="EMBL" id="KL197712">
    <property type="protein sequence ID" value="KDQ61418.1"/>
    <property type="molecule type" value="Genomic_DNA"/>
</dbReference>
<sequence>MLSGLTSLKLSINSGQEFGRPTLTTLLEILRSNPQLESLTLINCLPPTSSNSHPRHLTVLLAVLIFLHLEGEALCCSHLLSSLSLPTTTALKLSISDPTLSHFTSLFASAKNLGISVPILSLQISSSWSAITLRGYDCPFAPSHSMAGNIDAAEGVAALRLHPTPHIEIYLGLVEVPSESASTSTGSILTQGCWTMNLTCLEEIHAITMDGGSVGAMKEIWWRGLFEKLRGVRTLTVVGRACFEILAALRKRELRAKNELVTVGPAGPVAAMTGSSSSSSPAPDNRTGSSILLPNLITLSIQDANLEEFFYGDSSAPFIKVLVDTLTWREKCGRRVEMLVLGECQHIDRDVVDRIGENVGSIDWDGHCANGESDESDRGYGDEDFYEVY</sequence>
<organism evidence="1 2">
    <name type="scientific">Jaapia argillacea MUCL 33604</name>
    <dbReference type="NCBI Taxonomy" id="933084"/>
    <lineage>
        <taxon>Eukaryota</taxon>
        <taxon>Fungi</taxon>
        <taxon>Dikarya</taxon>
        <taxon>Basidiomycota</taxon>
        <taxon>Agaricomycotina</taxon>
        <taxon>Agaricomycetes</taxon>
        <taxon>Agaricomycetidae</taxon>
        <taxon>Jaapiales</taxon>
        <taxon>Jaapiaceae</taxon>
        <taxon>Jaapia</taxon>
    </lineage>
</organism>
<keyword evidence="2" id="KW-1185">Reference proteome</keyword>
<reference evidence="2" key="1">
    <citation type="journal article" date="2014" name="Proc. Natl. Acad. Sci. U.S.A.">
        <title>Extensive sampling of basidiomycete genomes demonstrates inadequacy of the white-rot/brown-rot paradigm for wood decay fungi.</title>
        <authorList>
            <person name="Riley R."/>
            <person name="Salamov A.A."/>
            <person name="Brown D.W."/>
            <person name="Nagy L.G."/>
            <person name="Floudas D."/>
            <person name="Held B.W."/>
            <person name="Levasseur A."/>
            <person name="Lombard V."/>
            <person name="Morin E."/>
            <person name="Otillar R."/>
            <person name="Lindquist E.A."/>
            <person name="Sun H."/>
            <person name="LaButti K.M."/>
            <person name="Schmutz J."/>
            <person name="Jabbour D."/>
            <person name="Luo H."/>
            <person name="Baker S.E."/>
            <person name="Pisabarro A.G."/>
            <person name="Walton J.D."/>
            <person name="Blanchette R.A."/>
            <person name="Henrissat B."/>
            <person name="Martin F."/>
            <person name="Cullen D."/>
            <person name="Hibbett D.S."/>
            <person name="Grigoriev I.V."/>
        </authorList>
    </citation>
    <scope>NUCLEOTIDE SEQUENCE [LARGE SCALE GENOMIC DNA]</scope>
    <source>
        <strain evidence="2">MUCL 33604</strain>
    </source>
</reference>
<name>A0A067Q2Z5_9AGAM</name>
<dbReference type="Proteomes" id="UP000027265">
    <property type="component" value="Unassembled WGS sequence"/>
</dbReference>
<proteinExistence type="predicted"/>
<dbReference type="InParanoid" id="A0A067Q2Z5"/>